<dbReference type="EMBL" id="JACGWJ010000017">
    <property type="protein sequence ID" value="KAL0355512.1"/>
    <property type="molecule type" value="Genomic_DNA"/>
</dbReference>
<reference evidence="2" key="1">
    <citation type="submission" date="2020-06" db="EMBL/GenBank/DDBJ databases">
        <authorList>
            <person name="Li T."/>
            <person name="Hu X."/>
            <person name="Zhang T."/>
            <person name="Song X."/>
            <person name="Zhang H."/>
            <person name="Dai N."/>
            <person name="Sheng W."/>
            <person name="Hou X."/>
            <person name="Wei L."/>
        </authorList>
    </citation>
    <scope>NUCLEOTIDE SEQUENCE</scope>
    <source>
        <strain evidence="2">G02</strain>
        <tissue evidence="2">Leaf</tissue>
    </source>
</reference>
<gene>
    <name evidence="2" type="ORF">Sradi_3998100</name>
</gene>
<protein>
    <submittedName>
        <fullName evidence="2">Uncharacterized protein</fullName>
    </submittedName>
</protein>
<dbReference type="AlphaFoldDB" id="A0AAW2PK92"/>
<accession>A0AAW2PK92</accession>
<organism evidence="2">
    <name type="scientific">Sesamum radiatum</name>
    <name type="common">Black benniseed</name>
    <dbReference type="NCBI Taxonomy" id="300843"/>
    <lineage>
        <taxon>Eukaryota</taxon>
        <taxon>Viridiplantae</taxon>
        <taxon>Streptophyta</taxon>
        <taxon>Embryophyta</taxon>
        <taxon>Tracheophyta</taxon>
        <taxon>Spermatophyta</taxon>
        <taxon>Magnoliopsida</taxon>
        <taxon>eudicotyledons</taxon>
        <taxon>Gunneridae</taxon>
        <taxon>Pentapetalae</taxon>
        <taxon>asterids</taxon>
        <taxon>lamiids</taxon>
        <taxon>Lamiales</taxon>
        <taxon>Pedaliaceae</taxon>
        <taxon>Sesamum</taxon>
    </lineage>
</organism>
<evidence type="ECO:0000256" key="1">
    <source>
        <dbReference type="SAM" id="MobiDB-lite"/>
    </source>
</evidence>
<reference evidence="2" key="2">
    <citation type="journal article" date="2024" name="Plant">
        <title>Genomic evolution and insights into agronomic trait innovations of Sesamum species.</title>
        <authorList>
            <person name="Miao H."/>
            <person name="Wang L."/>
            <person name="Qu L."/>
            <person name="Liu H."/>
            <person name="Sun Y."/>
            <person name="Le M."/>
            <person name="Wang Q."/>
            <person name="Wei S."/>
            <person name="Zheng Y."/>
            <person name="Lin W."/>
            <person name="Duan Y."/>
            <person name="Cao H."/>
            <person name="Xiong S."/>
            <person name="Wang X."/>
            <person name="Wei L."/>
            <person name="Li C."/>
            <person name="Ma Q."/>
            <person name="Ju M."/>
            <person name="Zhao R."/>
            <person name="Li G."/>
            <person name="Mu C."/>
            <person name="Tian Q."/>
            <person name="Mei H."/>
            <person name="Zhang T."/>
            <person name="Gao T."/>
            <person name="Zhang H."/>
        </authorList>
    </citation>
    <scope>NUCLEOTIDE SEQUENCE</scope>
    <source>
        <strain evidence="2">G02</strain>
    </source>
</reference>
<comment type="caution">
    <text evidence="2">The sequence shown here is derived from an EMBL/GenBank/DDBJ whole genome shotgun (WGS) entry which is preliminary data.</text>
</comment>
<proteinExistence type="predicted"/>
<feature type="region of interest" description="Disordered" evidence="1">
    <location>
        <begin position="1"/>
        <end position="21"/>
    </location>
</feature>
<sequence length="67" mass="7089">MASSGNGDDKGSFEGNTSLSSTTGFVLRPLEQAMGNMNAPDPTINPAVLPSVANLLFYKQLIQFIVD</sequence>
<evidence type="ECO:0000313" key="2">
    <source>
        <dbReference type="EMBL" id="KAL0355512.1"/>
    </source>
</evidence>
<name>A0AAW2PK92_SESRA</name>